<evidence type="ECO:0000256" key="1">
    <source>
        <dbReference type="SAM" id="MobiDB-lite"/>
    </source>
</evidence>
<protein>
    <submittedName>
        <fullName evidence="2">Uncharacterized protein</fullName>
    </submittedName>
</protein>
<gene>
    <name evidence="2" type="ORF">CLUP02_16227</name>
</gene>
<dbReference type="Proteomes" id="UP000830671">
    <property type="component" value="Chromosome 9"/>
</dbReference>
<feature type="compositionally biased region" description="Basic and acidic residues" evidence="1">
    <location>
        <begin position="68"/>
        <end position="94"/>
    </location>
</feature>
<dbReference type="EMBL" id="CP019481">
    <property type="protein sequence ID" value="UQC90697.1"/>
    <property type="molecule type" value="Genomic_DNA"/>
</dbReference>
<evidence type="ECO:0000313" key="2">
    <source>
        <dbReference type="EMBL" id="UQC90697.1"/>
    </source>
</evidence>
<accession>A0A9Q8WPS3</accession>
<sequence length="94" mass="10529">MIHPEHPHDASLPPQNPRDALKPTCQVPETSQHTKERENLGSPGPQFYACENRPLPTFPAPKFPASADKTRHEGKYPPVPKAEKKGMARGERRN</sequence>
<proteinExistence type="predicted"/>
<dbReference type="KEGG" id="clup:CLUP02_16227"/>
<organism evidence="2 3">
    <name type="scientific">Colletotrichum lupini</name>
    <dbReference type="NCBI Taxonomy" id="145971"/>
    <lineage>
        <taxon>Eukaryota</taxon>
        <taxon>Fungi</taxon>
        <taxon>Dikarya</taxon>
        <taxon>Ascomycota</taxon>
        <taxon>Pezizomycotina</taxon>
        <taxon>Sordariomycetes</taxon>
        <taxon>Hypocreomycetidae</taxon>
        <taxon>Glomerellales</taxon>
        <taxon>Glomerellaceae</taxon>
        <taxon>Colletotrichum</taxon>
        <taxon>Colletotrichum acutatum species complex</taxon>
    </lineage>
</organism>
<dbReference type="AlphaFoldDB" id="A0A9Q8WPS3"/>
<name>A0A9Q8WPS3_9PEZI</name>
<reference evidence="2" key="1">
    <citation type="journal article" date="2021" name="Mol. Plant Microbe Interact.">
        <title>Complete Genome Sequence of the Plant-Pathogenic Fungus Colletotrichum lupini.</title>
        <authorList>
            <person name="Baroncelli R."/>
            <person name="Pensec F."/>
            <person name="Da Lio D."/>
            <person name="Boufleur T."/>
            <person name="Vicente I."/>
            <person name="Sarrocco S."/>
            <person name="Picot A."/>
            <person name="Baraldi E."/>
            <person name="Sukno S."/>
            <person name="Thon M."/>
            <person name="Le Floch G."/>
        </authorList>
    </citation>
    <scope>NUCLEOTIDE SEQUENCE</scope>
    <source>
        <strain evidence="2">IMI 504893</strain>
    </source>
</reference>
<dbReference type="RefSeq" id="XP_049152298.1">
    <property type="nucleotide sequence ID" value="XM_049295151.1"/>
</dbReference>
<feature type="region of interest" description="Disordered" evidence="1">
    <location>
        <begin position="1"/>
        <end position="94"/>
    </location>
</feature>
<evidence type="ECO:0000313" key="3">
    <source>
        <dbReference type="Proteomes" id="UP000830671"/>
    </source>
</evidence>
<keyword evidence="3" id="KW-1185">Reference proteome</keyword>
<dbReference type="GeneID" id="73350161"/>